<dbReference type="PATRIC" id="fig|1127699.3.peg.1283"/>
<gene>
    <name evidence="2" type="ORF">HMPREF9151_01387</name>
</gene>
<dbReference type="Proteomes" id="UP000010433">
    <property type="component" value="Unassembled WGS sequence"/>
</dbReference>
<dbReference type="OrthoDB" id="613399at2"/>
<dbReference type="AlphaFoldDB" id="L1N999"/>
<feature type="region of interest" description="Disordered" evidence="1">
    <location>
        <begin position="333"/>
        <end position="353"/>
    </location>
</feature>
<comment type="caution">
    <text evidence="2">The sequence shown here is derived from an EMBL/GenBank/DDBJ whole genome shotgun (WGS) entry which is preliminary data.</text>
</comment>
<dbReference type="EMBL" id="AMEP01000091">
    <property type="protein sequence ID" value="EKY00089.1"/>
    <property type="molecule type" value="Genomic_DNA"/>
</dbReference>
<reference evidence="2 3" key="1">
    <citation type="submission" date="2012-05" db="EMBL/GenBank/DDBJ databases">
        <authorList>
            <person name="Weinstock G."/>
            <person name="Sodergren E."/>
            <person name="Lobos E.A."/>
            <person name="Fulton L."/>
            <person name="Fulton R."/>
            <person name="Courtney L."/>
            <person name="Fronick C."/>
            <person name="O'Laughlin M."/>
            <person name="Godfrey J."/>
            <person name="Wilson R.M."/>
            <person name="Miner T."/>
            <person name="Farmer C."/>
            <person name="Delehaunty K."/>
            <person name="Cordes M."/>
            <person name="Minx P."/>
            <person name="Tomlinson C."/>
            <person name="Chen J."/>
            <person name="Wollam A."/>
            <person name="Pepin K.H."/>
            <person name="Bhonagiri V."/>
            <person name="Zhang X."/>
            <person name="Suruliraj S."/>
            <person name="Warren W."/>
            <person name="Mitreva M."/>
            <person name="Mardis E.R."/>
            <person name="Wilson R.K."/>
        </authorList>
    </citation>
    <scope>NUCLEOTIDE SEQUENCE [LARGE SCALE GENOMIC DNA]</scope>
    <source>
        <strain evidence="2 3">F0055</strain>
    </source>
</reference>
<organism evidence="2 3">
    <name type="scientific">Hoylesella saccharolytica F0055</name>
    <dbReference type="NCBI Taxonomy" id="1127699"/>
    <lineage>
        <taxon>Bacteria</taxon>
        <taxon>Pseudomonadati</taxon>
        <taxon>Bacteroidota</taxon>
        <taxon>Bacteroidia</taxon>
        <taxon>Bacteroidales</taxon>
        <taxon>Prevotellaceae</taxon>
        <taxon>Hoylesella</taxon>
    </lineage>
</organism>
<dbReference type="NCBIfam" id="NF038190">
    <property type="entry name" value="VI_Cas13b"/>
    <property type="match status" value="1"/>
</dbReference>
<accession>L1N999</accession>
<name>L1N999_9BACT</name>
<dbReference type="STRING" id="1127699.HMPREF9151_01387"/>
<dbReference type="CDD" id="cd20477">
    <property type="entry name" value="Cas13b_Pb-like"/>
    <property type="match status" value="1"/>
</dbReference>
<sequence>MMEKENVQGSHIYYEPTDKCFWAAFYNLARHNAYLTIAHINSFVNSKKGINNDDKVLDIIDDWSKFDNDLLMGARLNKLILKHFPFLKAPLYQLAKRKTRKQQGKEQQDYEKKGDEDPEVIQEAIANAFKMANVRKTLHAFLKQLEDLRNHFSHYNYNSPAKKMEVKFDDGFCNKLYYVFDAALQMVKDDNRMNPEINMQTDFEHLVRLGRNRKIPNTFKYNFTNSDGTINNNGLLFFVSLFLEKRDAIWMQKKIKGFKGGTENYMRMTNEVFCRNRMVIPKLRLETDYDNHQLMFDMLNELVRCPLSLYKRLKQEDQDKFRVPIEFLDEDNEADNPYQENANSDENPTEETDPLKNTLVRHQHRFPYFVLRYFDLNEVFKQLRFQINLGCYHFSIYDKTIGERTEKRHLTRTLFGFDRLQNFSVKLQPEHWKNMVKHLDTEESSDKPYLSDAMPHYQIENEKIGIHFLKTDTEKKETVWPSLEVEEVSSNRNKYKSEKNLTADAFLSTHELLPMMFYYQLLSSEEKTRAAAGDKVQGVLQSYRKKIFDIYDDFANGTINSMQKLDERLAKDNLLRGNMPQQMLAILEHQEPDMEQKAKEKLDRLITETKKRIGKLEDQFKQKVRIGKRRADLPKVGSIADWLVNDMMRFQPAKRNADNTGVPDSKANSTEYRLLQEALAFYSAYKDRLEPYFRQVNLIGGTNPHPFLHRVDWKKCNHLLSFYHDYLEAKEQYLSHLSPADWQKHQHFLLLKVRKDIQNEKKDWKKSLVAGWKNGFNLPRGLFTESIKTWFSTDADKVQITDTKLFENRVGLIAKLIPLYYDKVYNDKPQPFYQYPFNINDRYKPEDTRKRFTAASSKLWNEKKMLYKNAQPDSSDKIEYPQYLDFLSWKKLERELRMLRNQDMMVWLMCKDLFAQCTVEGVEFADLKLSQLEVDVNVQDNLNVLNNVSSMILPLSVYPSDAQGNVLRNSKPLHTVYVQENNTKLLKQGNFKSLLKDRRLNGLFSFIAAEGEDLQQHPLTKNRLEYELSIYQTMRISVFEQTLQLEKAILTRNKTLCGNNFNNLLNSWSEHRTDKKTLQPDIDFLIAVRNAFSHNQYPMSTNTVMQGIEKFNIQTPKLEEKDGLGIASQLAKKTKDAASRLQNIINGGTN</sequence>
<evidence type="ECO:0000256" key="1">
    <source>
        <dbReference type="SAM" id="MobiDB-lite"/>
    </source>
</evidence>
<evidence type="ECO:0000313" key="2">
    <source>
        <dbReference type="EMBL" id="EKY00089.1"/>
    </source>
</evidence>
<keyword evidence="3" id="KW-1185">Reference proteome</keyword>
<dbReference type="RefSeq" id="WP_009162701.1">
    <property type="nucleotide sequence ID" value="NZ_KB291002.1"/>
</dbReference>
<dbReference type="HOGENOM" id="CLU_009156_0_0_10"/>
<evidence type="ECO:0000313" key="3">
    <source>
        <dbReference type="Proteomes" id="UP000010433"/>
    </source>
</evidence>
<protein>
    <submittedName>
        <fullName evidence="2">Uncharacterized protein</fullName>
    </submittedName>
</protein>
<proteinExistence type="predicted"/>